<organism evidence="2 3">
    <name type="scientific">Mycena albidolilacea</name>
    <dbReference type="NCBI Taxonomy" id="1033008"/>
    <lineage>
        <taxon>Eukaryota</taxon>
        <taxon>Fungi</taxon>
        <taxon>Dikarya</taxon>
        <taxon>Basidiomycota</taxon>
        <taxon>Agaricomycotina</taxon>
        <taxon>Agaricomycetes</taxon>
        <taxon>Agaricomycetidae</taxon>
        <taxon>Agaricales</taxon>
        <taxon>Marasmiineae</taxon>
        <taxon>Mycenaceae</taxon>
        <taxon>Mycena</taxon>
    </lineage>
</organism>
<gene>
    <name evidence="2" type="ORF">DFH08DRAFT_413026</name>
</gene>
<accession>A0AAD7AIV3</accession>
<name>A0AAD7AIV3_9AGAR</name>
<proteinExistence type="predicted"/>
<keyword evidence="3" id="KW-1185">Reference proteome</keyword>
<feature type="compositionally biased region" description="Basic residues" evidence="1">
    <location>
        <begin position="1"/>
        <end position="15"/>
    </location>
</feature>
<feature type="compositionally biased region" description="Polar residues" evidence="1">
    <location>
        <begin position="105"/>
        <end position="133"/>
    </location>
</feature>
<feature type="region of interest" description="Disordered" evidence="1">
    <location>
        <begin position="103"/>
        <end position="163"/>
    </location>
</feature>
<comment type="caution">
    <text evidence="2">The sequence shown here is derived from an EMBL/GenBank/DDBJ whole genome shotgun (WGS) entry which is preliminary data.</text>
</comment>
<evidence type="ECO:0000313" key="2">
    <source>
        <dbReference type="EMBL" id="KAJ7359574.1"/>
    </source>
</evidence>
<dbReference type="EMBL" id="JARIHO010000006">
    <property type="protein sequence ID" value="KAJ7359574.1"/>
    <property type="molecule type" value="Genomic_DNA"/>
</dbReference>
<evidence type="ECO:0000313" key="3">
    <source>
        <dbReference type="Proteomes" id="UP001218218"/>
    </source>
</evidence>
<dbReference type="Gene3D" id="1.10.30.10">
    <property type="entry name" value="High mobility group box domain"/>
    <property type="match status" value="1"/>
</dbReference>
<dbReference type="Proteomes" id="UP001218218">
    <property type="component" value="Unassembled WGS sequence"/>
</dbReference>
<reference evidence="2" key="1">
    <citation type="submission" date="2023-03" db="EMBL/GenBank/DDBJ databases">
        <title>Massive genome expansion in bonnet fungi (Mycena s.s.) driven by repeated elements and novel gene families across ecological guilds.</title>
        <authorList>
            <consortium name="Lawrence Berkeley National Laboratory"/>
            <person name="Harder C.B."/>
            <person name="Miyauchi S."/>
            <person name="Viragh M."/>
            <person name="Kuo A."/>
            <person name="Thoen E."/>
            <person name="Andreopoulos B."/>
            <person name="Lu D."/>
            <person name="Skrede I."/>
            <person name="Drula E."/>
            <person name="Henrissat B."/>
            <person name="Morin E."/>
            <person name="Kohler A."/>
            <person name="Barry K."/>
            <person name="LaButti K."/>
            <person name="Morin E."/>
            <person name="Salamov A."/>
            <person name="Lipzen A."/>
            <person name="Mereny Z."/>
            <person name="Hegedus B."/>
            <person name="Baldrian P."/>
            <person name="Stursova M."/>
            <person name="Weitz H."/>
            <person name="Taylor A."/>
            <person name="Grigoriev I.V."/>
            <person name="Nagy L.G."/>
            <person name="Martin F."/>
            <person name="Kauserud H."/>
        </authorList>
    </citation>
    <scope>NUCLEOTIDE SEQUENCE</scope>
    <source>
        <strain evidence="2">CBHHK002</strain>
    </source>
</reference>
<protein>
    <recommendedName>
        <fullName evidence="4">HMG box domain-containing protein</fullName>
    </recommendedName>
</protein>
<evidence type="ECO:0000256" key="1">
    <source>
        <dbReference type="SAM" id="MobiDB-lite"/>
    </source>
</evidence>
<feature type="region of interest" description="Disordered" evidence="1">
    <location>
        <begin position="35"/>
        <end position="55"/>
    </location>
</feature>
<dbReference type="InterPro" id="IPR036910">
    <property type="entry name" value="HMG_box_dom_sf"/>
</dbReference>
<dbReference type="SUPFAM" id="SSF47095">
    <property type="entry name" value="HMG-box"/>
    <property type="match status" value="1"/>
</dbReference>
<sequence>MARASAKRASQRILRRGQGQPRVVGSTFEPVAASADTVSSPFASVPPKTPHRKTPNQFMCFRSWVQTEGPLRNTNSQSNLSEMAAYLWRGMTPEAKRPFLKQAKALSTASRQARSEPSPNKASQKKSTASTPGKANARTKNRQLKDSGSARKLQAPDVPPASRYYRMTPDCIQPQFTCAETAKHIFTPPHLQASSSSSTYYPSLDMSVGRDGTPTEDTDCSFNPRSVFDYLEEMEEENRKQCQAEDEMMKEYLNLDEFED</sequence>
<dbReference type="AlphaFoldDB" id="A0AAD7AIV3"/>
<evidence type="ECO:0008006" key="4">
    <source>
        <dbReference type="Google" id="ProtNLM"/>
    </source>
</evidence>
<feature type="region of interest" description="Disordered" evidence="1">
    <location>
        <begin position="1"/>
        <end position="21"/>
    </location>
</feature>